<name>A0A3A6TU50_9GAMM</name>
<evidence type="ECO:0000313" key="3">
    <source>
        <dbReference type="Proteomes" id="UP000273022"/>
    </source>
</evidence>
<keyword evidence="2" id="KW-0808">Transferase</keyword>
<gene>
    <name evidence="2" type="ORF">D5R81_10225</name>
</gene>
<accession>A0A3A6TU50</accession>
<keyword evidence="3" id="KW-1185">Reference proteome</keyword>
<sequence length="180" mass="20415">MHEEDFEQVIELGNLVHGAGYLDFQSLSDIYFKGIKNDINANFVALDEQRLLGFRLTYAADKWSIDKWCSIAQWGIKPELVCYFKCNTVAENARGKGLGGLLLSKSIEAARQQGAKAGLAHLWKQSPQNSAVRYFTKAGGKLIKEHQERWSWENMSRHYNCILCAGDCRCTACEMLLNFE</sequence>
<comment type="caution">
    <text evidence="2">The sequence shown here is derived from an EMBL/GenBank/DDBJ whole genome shotgun (WGS) entry which is preliminary data.</text>
</comment>
<evidence type="ECO:0000259" key="1">
    <source>
        <dbReference type="PROSITE" id="PS51186"/>
    </source>
</evidence>
<protein>
    <submittedName>
        <fullName evidence="2">GNAT family N-acetyltransferase</fullName>
    </submittedName>
</protein>
<dbReference type="OrthoDB" id="6321659at2"/>
<dbReference type="Pfam" id="PF00583">
    <property type="entry name" value="Acetyltransf_1"/>
    <property type="match status" value="1"/>
</dbReference>
<proteinExistence type="predicted"/>
<feature type="domain" description="N-acetyltransferase" evidence="1">
    <location>
        <begin position="1"/>
        <end position="180"/>
    </location>
</feature>
<dbReference type="Proteomes" id="UP000273022">
    <property type="component" value="Unassembled WGS sequence"/>
</dbReference>
<dbReference type="EMBL" id="QYYH01000056">
    <property type="protein sequence ID" value="RJY15040.1"/>
    <property type="molecule type" value="Genomic_DNA"/>
</dbReference>
<dbReference type="PROSITE" id="PS51186">
    <property type="entry name" value="GNAT"/>
    <property type="match status" value="1"/>
</dbReference>
<evidence type="ECO:0000313" key="2">
    <source>
        <dbReference type="EMBL" id="RJY15040.1"/>
    </source>
</evidence>
<organism evidence="2 3">
    <name type="scientific">Parashewanella spongiae</name>
    <dbReference type="NCBI Taxonomy" id="342950"/>
    <lineage>
        <taxon>Bacteria</taxon>
        <taxon>Pseudomonadati</taxon>
        <taxon>Pseudomonadota</taxon>
        <taxon>Gammaproteobacteria</taxon>
        <taxon>Alteromonadales</taxon>
        <taxon>Shewanellaceae</taxon>
        <taxon>Parashewanella</taxon>
    </lineage>
</organism>
<dbReference type="InterPro" id="IPR000182">
    <property type="entry name" value="GNAT_dom"/>
</dbReference>
<dbReference type="GO" id="GO:0016747">
    <property type="term" value="F:acyltransferase activity, transferring groups other than amino-acyl groups"/>
    <property type="evidence" value="ECO:0007669"/>
    <property type="project" value="InterPro"/>
</dbReference>
<reference evidence="2 3" key="1">
    <citation type="submission" date="2018-09" db="EMBL/GenBank/DDBJ databases">
        <title>Phylogeny of the Shewanellaceae, and recommendation for two new genera, Pseudoshewanella and Parashewanella.</title>
        <authorList>
            <person name="Wang G."/>
        </authorList>
    </citation>
    <scope>NUCLEOTIDE SEQUENCE [LARGE SCALE GENOMIC DNA]</scope>
    <source>
        <strain evidence="2 3">KCTC 22492</strain>
    </source>
</reference>
<dbReference type="InterPro" id="IPR016181">
    <property type="entry name" value="Acyl_CoA_acyltransferase"/>
</dbReference>
<dbReference type="SUPFAM" id="SSF55729">
    <property type="entry name" value="Acyl-CoA N-acyltransferases (Nat)"/>
    <property type="match status" value="1"/>
</dbReference>
<dbReference type="Gene3D" id="3.40.630.30">
    <property type="match status" value="1"/>
</dbReference>
<dbReference type="AlphaFoldDB" id="A0A3A6TU50"/>